<reference evidence="1 2" key="1">
    <citation type="journal article" date="2019" name="Sci. Rep.">
        <title>Orb-weaving spider Araneus ventricosus genome elucidates the spidroin gene catalogue.</title>
        <authorList>
            <person name="Kono N."/>
            <person name="Nakamura H."/>
            <person name="Ohtoshi R."/>
            <person name="Moran D.A.P."/>
            <person name="Shinohara A."/>
            <person name="Yoshida Y."/>
            <person name="Fujiwara M."/>
            <person name="Mori M."/>
            <person name="Tomita M."/>
            <person name="Arakawa K."/>
        </authorList>
    </citation>
    <scope>NUCLEOTIDE SEQUENCE [LARGE SCALE GENOMIC DNA]</scope>
</reference>
<accession>A0A4Y2H6Y2</accession>
<gene>
    <name evidence="1" type="ORF">AVEN_235162_1</name>
</gene>
<dbReference type="Proteomes" id="UP000499080">
    <property type="component" value="Unassembled WGS sequence"/>
</dbReference>
<evidence type="ECO:0000313" key="1">
    <source>
        <dbReference type="EMBL" id="GBM60901.1"/>
    </source>
</evidence>
<evidence type="ECO:0000313" key="2">
    <source>
        <dbReference type="Proteomes" id="UP000499080"/>
    </source>
</evidence>
<comment type="caution">
    <text evidence="1">The sequence shown here is derived from an EMBL/GenBank/DDBJ whole genome shotgun (WGS) entry which is preliminary data.</text>
</comment>
<name>A0A4Y2H6Y2_ARAVE</name>
<dbReference type="AlphaFoldDB" id="A0A4Y2H6Y2"/>
<sequence length="137" mass="15576">MSDFKGFFSTNSLCGCRVERRAARIETPPTRSPLAIHRNSHDVLSALHLLLALLIGNLVCHCYPGLDVSKFVIAFAIDMDGREEHVKMRCVPLHFLLLLIDSDTERQGEQKLWGVKKPNSSKEEWCTKLLKTNEEEL</sequence>
<dbReference type="EMBL" id="BGPR01001744">
    <property type="protein sequence ID" value="GBM60901.1"/>
    <property type="molecule type" value="Genomic_DNA"/>
</dbReference>
<keyword evidence="2" id="KW-1185">Reference proteome</keyword>
<proteinExistence type="predicted"/>
<protein>
    <submittedName>
        <fullName evidence="1">Uncharacterized protein</fullName>
    </submittedName>
</protein>
<dbReference type="PROSITE" id="PS51257">
    <property type="entry name" value="PROKAR_LIPOPROTEIN"/>
    <property type="match status" value="1"/>
</dbReference>
<organism evidence="1 2">
    <name type="scientific">Araneus ventricosus</name>
    <name type="common">Orbweaver spider</name>
    <name type="synonym">Epeira ventricosa</name>
    <dbReference type="NCBI Taxonomy" id="182803"/>
    <lineage>
        <taxon>Eukaryota</taxon>
        <taxon>Metazoa</taxon>
        <taxon>Ecdysozoa</taxon>
        <taxon>Arthropoda</taxon>
        <taxon>Chelicerata</taxon>
        <taxon>Arachnida</taxon>
        <taxon>Araneae</taxon>
        <taxon>Araneomorphae</taxon>
        <taxon>Entelegynae</taxon>
        <taxon>Araneoidea</taxon>
        <taxon>Araneidae</taxon>
        <taxon>Araneus</taxon>
    </lineage>
</organism>